<keyword evidence="2" id="KW-1185">Reference proteome</keyword>
<organism evidence="1 2">
    <name type="scientific">Arctium lappa</name>
    <name type="common">Greater burdock</name>
    <name type="synonym">Lappa major</name>
    <dbReference type="NCBI Taxonomy" id="4217"/>
    <lineage>
        <taxon>Eukaryota</taxon>
        <taxon>Viridiplantae</taxon>
        <taxon>Streptophyta</taxon>
        <taxon>Embryophyta</taxon>
        <taxon>Tracheophyta</taxon>
        <taxon>Spermatophyta</taxon>
        <taxon>Magnoliopsida</taxon>
        <taxon>eudicotyledons</taxon>
        <taxon>Gunneridae</taxon>
        <taxon>Pentapetalae</taxon>
        <taxon>asterids</taxon>
        <taxon>campanulids</taxon>
        <taxon>Asterales</taxon>
        <taxon>Asteraceae</taxon>
        <taxon>Carduoideae</taxon>
        <taxon>Cardueae</taxon>
        <taxon>Arctiinae</taxon>
        <taxon>Arctium</taxon>
    </lineage>
</organism>
<dbReference type="Proteomes" id="UP001055879">
    <property type="component" value="Linkage Group LG01"/>
</dbReference>
<evidence type="ECO:0000313" key="1">
    <source>
        <dbReference type="EMBL" id="KAI3771790.1"/>
    </source>
</evidence>
<evidence type="ECO:0000313" key="2">
    <source>
        <dbReference type="Proteomes" id="UP001055879"/>
    </source>
</evidence>
<reference evidence="2" key="1">
    <citation type="journal article" date="2022" name="Mol. Ecol. Resour.">
        <title>The genomes of chicory, endive, great burdock and yacon provide insights into Asteraceae palaeo-polyploidization history and plant inulin production.</title>
        <authorList>
            <person name="Fan W."/>
            <person name="Wang S."/>
            <person name="Wang H."/>
            <person name="Wang A."/>
            <person name="Jiang F."/>
            <person name="Liu H."/>
            <person name="Zhao H."/>
            <person name="Xu D."/>
            <person name="Zhang Y."/>
        </authorList>
    </citation>
    <scope>NUCLEOTIDE SEQUENCE [LARGE SCALE GENOMIC DNA]</scope>
    <source>
        <strain evidence="2">cv. Niubang</strain>
    </source>
</reference>
<name>A0ACB9FLW0_ARCLA</name>
<reference evidence="1 2" key="2">
    <citation type="journal article" date="2022" name="Mol. Ecol. Resour.">
        <title>The genomes of chicory, endive, great burdock and yacon provide insights into Asteraceae paleo-polyploidization history and plant inulin production.</title>
        <authorList>
            <person name="Fan W."/>
            <person name="Wang S."/>
            <person name="Wang H."/>
            <person name="Wang A."/>
            <person name="Jiang F."/>
            <person name="Liu H."/>
            <person name="Zhao H."/>
            <person name="Xu D."/>
            <person name="Zhang Y."/>
        </authorList>
    </citation>
    <scope>NUCLEOTIDE SEQUENCE [LARGE SCALE GENOMIC DNA]</scope>
    <source>
        <strain evidence="2">cv. Niubang</strain>
    </source>
</reference>
<dbReference type="EMBL" id="CM042047">
    <property type="protein sequence ID" value="KAI3771790.1"/>
    <property type="molecule type" value="Genomic_DNA"/>
</dbReference>
<comment type="caution">
    <text evidence="1">The sequence shown here is derived from an EMBL/GenBank/DDBJ whole genome shotgun (WGS) entry which is preliminary data.</text>
</comment>
<protein>
    <submittedName>
        <fullName evidence="1">Uncharacterized protein</fullName>
    </submittedName>
</protein>
<gene>
    <name evidence="1" type="ORF">L6452_02958</name>
</gene>
<proteinExistence type="predicted"/>
<accession>A0ACB9FLW0</accession>
<sequence length="94" mass="10254">MMGHENQGFEDAQIYASREEMESLVLDDENNNNSGNENNPPSRSNNGENGGCIQHQHPLSSTLPFAEIPTTDDDDPLLSSSSPQKSPNSFNSSM</sequence>